<comment type="catalytic activity">
    <reaction evidence="10">
        <text>isopentenyl diphosphate = dimethylallyl diphosphate</text>
        <dbReference type="Rhea" id="RHEA:23284"/>
        <dbReference type="ChEBI" id="CHEBI:57623"/>
        <dbReference type="ChEBI" id="CHEBI:128769"/>
        <dbReference type="EC" id="5.3.3.2"/>
    </reaction>
</comment>
<evidence type="ECO:0000256" key="10">
    <source>
        <dbReference type="HAMAP-Rule" id="MF_00202"/>
    </source>
</evidence>
<dbReference type="EMBL" id="FOCI01000002">
    <property type="protein sequence ID" value="SEM60115.1"/>
    <property type="molecule type" value="Genomic_DNA"/>
</dbReference>
<feature type="active site" evidence="10 11">
    <location>
        <position position="110"/>
    </location>
</feature>
<evidence type="ECO:0000256" key="1">
    <source>
        <dbReference type="ARBA" id="ARBA00004826"/>
    </source>
</evidence>
<dbReference type="Gene3D" id="3.90.79.10">
    <property type="entry name" value="Nucleoside Triphosphate Pyrophosphohydrolase"/>
    <property type="match status" value="1"/>
</dbReference>
<proteinExistence type="inferred from homology"/>
<comment type="subcellular location">
    <subcellularLocation>
        <location evidence="10">Cytoplasm</location>
    </subcellularLocation>
</comment>
<evidence type="ECO:0000256" key="9">
    <source>
        <dbReference type="ARBA" id="ARBA00023235"/>
    </source>
</evidence>
<feature type="binding site" evidence="10">
    <location>
        <position position="110"/>
    </location>
    <ligand>
        <name>Mn(2+)</name>
        <dbReference type="ChEBI" id="CHEBI:29035"/>
    </ligand>
</feature>
<keyword evidence="6 10" id="KW-0460">Magnesium</keyword>
<reference evidence="13 14" key="1">
    <citation type="submission" date="2016-10" db="EMBL/GenBank/DDBJ databases">
        <authorList>
            <person name="de Groot N.N."/>
        </authorList>
    </citation>
    <scope>NUCLEOTIDE SEQUENCE [LARGE SCALE GENOMIC DNA]</scope>
    <source>
        <strain evidence="13 14">DSM 16213</strain>
    </source>
</reference>
<evidence type="ECO:0000256" key="2">
    <source>
        <dbReference type="ARBA" id="ARBA00007579"/>
    </source>
</evidence>
<dbReference type="EC" id="5.3.3.2" evidence="3 10"/>
<keyword evidence="14" id="KW-1185">Reference proteome</keyword>
<comment type="similarity">
    <text evidence="2 10">Belongs to the IPP isomerase type 1 family.</text>
</comment>
<keyword evidence="8 10" id="KW-0414">Isoprene biosynthesis</keyword>
<evidence type="ECO:0000256" key="3">
    <source>
        <dbReference type="ARBA" id="ARBA00012057"/>
    </source>
</evidence>
<dbReference type="NCBIfam" id="TIGR02150">
    <property type="entry name" value="IPP_isom_1"/>
    <property type="match status" value="1"/>
</dbReference>
<dbReference type="Proteomes" id="UP000199585">
    <property type="component" value="Unassembled WGS sequence"/>
</dbReference>
<dbReference type="InterPro" id="IPR011876">
    <property type="entry name" value="IsopentenylPP_isomerase_typ1"/>
</dbReference>
<dbReference type="PANTHER" id="PTHR10885">
    <property type="entry name" value="ISOPENTENYL-DIPHOSPHATE DELTA-ISOMERASE"/>
    <property type="match status" value="1"/>
</dbReference>
<accession>A0A1H7ZP25</accession>
<dbReference type="PIRSF" id="PIRSF018427">
    <property type="entry name" value="Isopntndiph_ism"/>
    <property type="match status" value="1"/>
</dbReference>
<feature type="active site" evidence="10 11">
    <location>
        <position position="62"/>
    </location>
</feature>
<comment type="function">
    <text evidence="10">Catalyzes the 1,3-allylic rearrangement of the homoallylic substrate isopentenyl (IPP) to its highly electrophilic allylic isomer, dimethylallyl diphosphate (DMAPP).</text>
</comment>
<protein>
    <recommendedName>
        <fullName evidence="3 10">Isopentenyl-diphosphate Delta-isomerase</fullName>
        <shortName evidence="10">IPP isomerase</shortName>
        <ecNumber evidence="3 10">5.3.3.2</ecNumber>
    </recommendedName>
    <alternativeName>
        <fullName evidence="10">IPP:DMAPP isomerase</fullName>
    </alternativeName>
    <alternativeName>
        <fullName evidence="10">Isopentenyl pyrophosphate isomerase</fullName>
    </alternativeName>
</protein>
<dbReference type="SUPFAM" id="SSF55811">
    <property type="entry name" value="Nudix"/>
    <property type="match status" value="1"/>
</dbReference>
<keyword evidence="4 10" id="KW-0963">Cytoplasm</keyword>
<evidence type="ECO:0000256" key="6">
    <source>
        <dbReference type="ARBA" id="ARBA00022842"/>
    </source>
</evidence>
<dbReference type="PROSITE" id="PS51462">
    <property type="entry name" value="NUDIX"/>
    <property type="match status" value="1"/>
</dbReference>
<name>A0A1H7ZP25_9RHOB</name>
<dbReference type="Pfam" id="PF00293">
    <property type="entry name" value="NUDIX"/>
    <property type="match status" value="1"/>
</dbReference>
<dbReference type="AlphaFoldDB" id="A0A1H7ZP25"/>
<feature type="binding site" evidence="10">
    <location>
        <position position="108"/>
    </location>
    <ligand>
        <name>Mn(2+)</name>
        <dbReference type="ChEBI" id="CHEBI:29035"/>
    </ligand>
</feature>
<dbReference type="STRING" id="245187.SAMN04488003_10264"/>
<comment type="cofactor">
    <cofactor evidence="10">
        <name>Mn(2+)</name>
        <dbReference type="ChEBI" id="CHEBI:29035"/>
    </cofactor>
    <text evidence="10">Binds 1 Mn(2+) ion per subunit.</text>
</comment>
<keyword evidence="7 10" id="KW-0464">Manganese</keyword>
<evidence type="ECO:0000256" key="8">
    <source>
        <dbReference type="ARBA" id="ARBA00023229"/>
    </source>
</evidence>
<feature type="binding site" evidence="10">
    <location>
        <position position="28"/>
    </location>
    <ligand>
        <name>Mn(2+)</name>
        <dbReference type="ChEBI" id="CHEBI:29035"/>
    </ligand>
</feature>
<dbReference type="GO" id="GO:0009240">
    <property type="term" value="P:isopentenyl diphosphate biosynthetic process"/>
    <property type="evidence" value="ECO:0007669"/>
    <property type="project" value="TreeGrafter"/>
</dbReference>
<dbReference type="CDD" id="cd02885">
    <property type="entry name" value="NUDIX_IPP_Isomerase"/>
    <property type="match status" value="1"/>
</dbReference>
<dbReference type="InterPro" id="IPR000086">
    <property type="entry name" value="NUDIX_hydrolase_dom"/>
</dbReference>
<keyword evidence="5 10" id="KW-0479">Metal-binding</keyword>
<evidence type="ECO:0000313" key="14">
    <source>
        <dbReference type="Proteomes" id="UP000199585"/>
    </source>
</evidence>
<dbReference type="GO" id="GO:0050992">
    <property type="term" value="P:dimethylallyl diphosphate biosynthetic process"/>
    <property type="evidence" value="ECO:0007669"/>
    <property type="project" value="UniProtKB-UniRule"/>
</dbReference>
<feature type="binding site" evidence="10">
    <location>
        <position position="64"/>
    </location>
    <ligand>
        <name>Mn(2+)</name>
        <dbReference type="ChEBI" id="CHEBI:29035"/>
    </ligand>
</feature>
<dbReference type="InterPro" id="IPR056375">
    <property type="entry name" value="Idi_bact"/>
</dbReference>
<comment type="pathway">
    <text evidence="1 10">Isoprenoid biosynthesis; dimethylallyl diphosphate biosynthesis; dimethylallyl diphosphate from isopentenyl diphosphate: step 1/1.</text>
</comment>
<gene>
    <name evidence="10" type="primary">idi</name>
    <name evidence="13" type="ORF">SAMN04488003_10264</name>
</gene>
<dbReference type="PANTHER" id="PTHR10885:SF0">
    <property type="entry name" value="ISOPENTENYL-DIPHOSPHATE DELTA-ISOMERASE"/>
    <property type="match status" value="1"/>
</dbReference>
<dbReference type="GO" id="GO:0005737">
    <property type="term" value="C:cytoplasm"/>
    <property type="evidence" value="ECO:0007669"/>
    <property type="project" value="UniProtKB-SubCell"/>
</dbReference>
<evidence type="ECO:0000256" key="5">
    <source>
        <dbReference type="ARBA" id="ARBA00022723"/>
    </source>
</evidence>
<feature type="domain" description="Nudix hydrolase" evidence="12">
    <location>
        <begin position="26"/>
        <end position="160"/>
    </location>
</feature>
<evidence type="ECO:0000256" key="4">
    <source>
        <dbReference type="ARBA" id="ARBA00022490"/>
    </source>
</evidence>
<dbReference type="HAMAP" id="MF_00202">
    <property type="entry name" value="Idi"/>
    <property type="match status" value="1"/>
</dbReference>
<organism evidence="13 14">
    <name type="scientific">Loktanella fryxellensis</name>
    <dbReference type="NCBI Taxonomy" id="245187"/>
    <lineage>
        <taxon>Bacteria</taxon>
        <taxon>Pseudomonadati</taxon>
        <taxon>Pseudomonadota</taxon>
        <taxon>Alphaproteobacteria</taxon>
        <taxon>Rhodobacterales</taxon>
        <taxon>Roseobacteraceae</taxon>
        <taxon>Loktanella</taxon>
    </lineage>
</organism>
<keyword evidence="9 10" id="KW-0413">Isomerase</keyword>
<dbReference type="GO" id="GO:0046872">
    <property type="term" value="F:metal ion binding"/>
    <property type="evidence" value="ECO:0007669"/>
    <property type="project" value="UniProtKB-KW"/>
</dbReference>
<dbReference type="RefSeq" id="WP_089898468.1">
    <property type="nucleotide sequence ID" value="NZ_FOCI01000002.1"/>
</dbReference>
<dbReference type="NCBIfam" id="NF002995">
    <property type="entry name" value="PRK03759.1"/>
    <property type="match status" value="1"/>
</dbReference>
<evidence type="ECO:0000256" key="7">
    <source>
        <dbReference type="ARBA" id="ARBA00023211"/>
    </source>
</evidence>
<sequence length="176" mass="19720">MTTLIPAWIDGTLTPVDKLDAHRRGLRHKAVSVFVMRGDAVLIQQRAMGKYHTPGLWANTCCTHPHWDEDPAVCATRRLREELGITGLPLTHRDRIEYRASVGNGLIEHEVVEVFVAQAADDLTISPDLTEVMATRWVDVAQLMREARETPDTFTPWLRIYLAEHADAIFGPVTAG</sequence>
<dbReference type="InterPro" id="IPR015797">
    <property type="entry name" value="NUDIX_hydrolase-like_dom_sf"/>
</dbReference>
<evidence type="ECO:0000259" key="12">
    <source>
        <dbReference type="PROSITE" id="PS51462"/>
    </source>
</evidence>
<evidence type="ECO:0000313" key="13">
    <source>
        <dbReference type="EMBL" id="SEM60115.1"/>
    </source>
</evidence>
<evidence type="ECO:0000256" key="11">
    <source>
        <dbReference type="PIRSR" id="PIRSR018427-1"/>
    </source>
</evidence>
<dbReference type="OrthoDB" id="9809458at2"/>
<feature type="binding site" evidence="10">
    <location>
        <position position="82"/>
    </location>
    <ligand>
        <name>Mg(2+)</name>
        <dbReference type="ChEBI" id="CHEBI:18420"/>
    </ligand>
</feature>
<feature type="binding site" evidence="10">
    <location>
        <position position="22"/>
    </location>
    <ligand>
        <name>Mn(2+)</name>
        <dbReference type="ChEBI" id="CHEBI:29035"/>
    </ligand>
</feature>
<dbReference type="UniPathway" id="UPA00059">
    <property type="reaction ID" value="UER00104"/>
</dbReference>
<dbReference type="GO" id="GO:0004452">
    <property type="term" value="F:isopentenyl-diphosphate delta-isomerase activity"/>
    <property type="evidence" value="ECO:0007669"/>
    <property type="project" value="UniProtKB-UniRule"/>
</dbReference>
<comment type="cofactor">
    <cofactor evidence="10">
        <name>Mg(2+)</name>
        <dbReference type="ChEBI" id="CHEBI:18420"/>
    </cofactor>
    <text evidence="10">Binds 1 Mg(2+) ion per subunit. The magnesium ion binds only when substrate is bound.</text>
</comment>